<dbReference type="RefSeq" id="XP_027344101.1">
    <property type="nucleotide sequence ID" value="XM_027488300.1"/>
</dbReference>
<protein>
    <submittedName>
        <fullName evidence="8">Uncharacterized protein LOC113856473</fullName>
    </submittedName>
</protein>
<evidence type="ECO:0000259" key="6">
    <source>
        <dbReference type="PROSITE" id="PS50808"/>
    </source>
</evidence>
<evidence type="ECO:0000256" key="4">
    <source>
        <dbReference type="PROSITE-ProRule" id="PRU00027"/>
    </source>
</evidence>
<keyword evidence="3" id="KW-0862">Zinc</keyword>
<proteinExistence type="predicted"/>
<keyword evidence="2 4" id="KW-0863">Zinc-finger</keyword>
<dbReference type="AlphaFoldDB" id="A0A8B8KJZ3"/>
<dbReference type="PROSITE" id="PS50808">
    <property type="entry name" value="ZF_BED"/>
    <property type="match status" value="1"/>
</dbReference>
<organism evidence="7 8">
    <name type="scientific">Abrus precatorius</name>
    <name type="common">Indian licorice</name>
    <name type="synonym">Glycine abrus</name>
    <dbReference type="NCBI Taxonomy" id="3816"/>
    <lineage>
        <taxon>Eukaryota</taxon>
        <taxon>Viridiplantae</taxon>
        <taxon>Streptophyta</taxon>
        <taxon>Embryophyta</taxon>
        <taxon>Tracheophyta</taxon>
        <taxon>Spermatophyta</taxon>
        <taxon>Magnoliopsida</taxon>
        <taxon>eudicotyledons</taxon>
        <taxon>Gunneridae</taxon>
        <taxon>Pentapetalae</taxon>
        <taxon>rosids</taxon>
        <taxon>fabids</taxon>
        <taxon>Fabales</taxon>
        <taxon>Fabaceae</taxon>
        <taxon>Papilionoideae</taxon>
        <taxon>50 kb inversion clade</taxon>
        <taxon>NPAAA clade</taxon>
        <taxon>indigoferoid/millettioid clade</taxon>
        <taxon>Abreae</taxon>
        <taxon>Abrus</taxon>
    </lineage>
</organism>
<dbReference type="InterPro" id="IPR012337">
    <property type="entry name" value="RNaseH-like_sf"/>
</dbReference>
<dbReference type="KEGG" id="aprc:113856473"/>
<evidence type="ECO:0000313" key="8">
    <source>
        <dbReference type="RefSeq" id="XP_027344101.1"/>
    </source>
</evidence>
<reference evidence="8" key="2">
    <citation type="submission" date="2025-08" db="UniProtKB">
        <authorList>
            <consortium name="RefSeq"/>
        </authorList>
    </citation>
    <scope>IDENTIFICATION</scope>
    <source>
        <tissue evidence="8">Young leaves</tissue>
    </source>
</reference>
<dbReference type="Pfam" id="PF04937">
    <property type="entry name" value="DUF659"/>
    <property type="match status" value="1"/>
</dbReference>
<evidence type="ECO:0000256" key="5">
    <source>
        <dbReference type="SAM" id="MobiDB-lite"/>
    </source>
</evidence>
<gene>
    <name evidence="8" type="primary">LOC113856473</name>
</gene>
<dbReference type="OrthoDB" id="1935289at2759"/>
<keyword evidence="7" id="KW-1185">Reference proteome</keyword>
<evidence type="ECO:0000313" key="7">
    <source>
        <dbReference type="Proteomes" id="UP000694853"/>
    </source>
</evidence>
<evidence type="ECO:0000256" key="3">
    <source>
        <dbReference type="ARBA" id="ARBA00022833"/>
    </source>
</evidence>
<feature type="compositionally biased region" description="Polar residues" evidence="5">
    <location>
        <begin position="15"/>
        <end position="31"/>
    </location>
</feature>
<name>A0A8B8KJZ3_ABRPR</name>
<dbReference type="GeneID" id="113856473"/>
<reference evidence="7" key="1">
    <citation type="journal article" date="2019" name="Toxins">
        <title>Detection of Abrin-Like and Prepropulchellin-Like Toxin Genes and Transcripts Using Whole Genome Sequencing and Full-Length Transcript Sequencing of Abrus precatorius.</title>
        <authorList>
            <person name="Hovde B.T."/>
            <person name="Daligault H.E."/>
            <person name="Hanschen E.R."/>
            <person name="Kunde Y.A."/>
            <person name="Johnson M.B."/>
            <person name="Starkenburg S.R."/>
            <person name="Johnson S.L."/>
        </authorList>
    </citation>
    <scope>NUCLEOTIDE SEQUENCE [LARGE SCALE GENOMIC DNA]</scope>
</reference>
<evidence type="ECO:0000256" key="1">
    <source>
        <dbReference type="ARBA" id="ARBA00022723"/>
    </source>
</evidence>
<sequence>MAGGQTSSGGFSGSLPTATDSSTAMGSSSVPQRLVPRNARGNKADVGWKYGISVQGTVKIQCKFCQKVFNGGVYRLKHHLAKTNQNVEACKFVPDDVNKEMMEIITSLMKKTANRNGSLEIGEKRKAIECDEIESAGIGQLCKKRGVGSQATINSIFKKGIREDACQAIARFFYNNAIAFNVARSEEFPAMCELIAQHGSGFKPPSYHEIRVKYLKQEVQMTMEVIEEHKTVWKSVGCTIMTDGWTDKRRRTILNFLVNSPKDTVFLKSIDASHITKTADKIFMMLDEVVEEIGEENVVQIVTDNAANYKAAGEMLMEKRKNLYWTPCAAHCIDLMLEDFEKKIPLHEETIPKGRKITTYIYSRTSLILLLQRFTKAKDLVRPGITRFATSYLTLGCLHENKGALLRMFSCEEWKSSKFSRTREGNLVEEVVLDNGFWKNVLICLKGAYPLIKVLRLVDSDEKPAMGFVYEAMDQAKEAINIAFNGVKKR</sequence>
<dbReference type="Proteomes" id="UP000694853">
    <property type="component" value="Unplaced"/>
</dbReference>
<keyword evidence="1" id="KW-0479">Metal-binding</keyword>
<feature type="domain" description="BED-type" evidence="6">
    <location>
        <begin position="42"/>
        <end position="97"/>
    </location>
</feature>
<dbReference type="InterPro" id="IPR003656">
    <property type="entry name" value="Znf_BED"/>
</dbReference>
<dbReference type="InterPro" id="IPR007021">
    <property type="entry name" value="DUF659"/>
</dbReference>
<feature type="region of interest" description="Disordered" evidence="5">
    <location>
        <begin position="1"/>
        <end position="38"/>
    </location>
</feature>
<dbReference type="PANTHER" id="PTHR32166">
    <property type="entry name" value="OSJNBA0013A04.12 PROTEIN"/>
    <property type="match status" value="1"/>
</dbReference>
<evidence type="ECO:0000256" key="2">
    <source>
        <dbReference type="ARBA" id="ARBA00022771"/>
    </source>
</evidence>
<dbReference type="SUPFAM" id="SSF53098">
    <property type="entry name" value="Ribonuclease H-like"/>
    <property type="match status" value="1"/>
</dbReference>
<dbReference type="PANTHER" id="PTHR32166:SF122">
    <property type="entry name" value="OS09G0499600 PROTEIN"/>
    <property type="match status" value="1"/>
</dbReference>
<accession>A0A8B8KJZ3</accession>
<dbReference type="GO" id="GO:0008270">
    <property type="term" value="F:zinc ion binding"/>
    <property type="evidence" value="ECO:0007669"/>
    <property type="project" value="UniProtKB-KW"/>
</dbReference>
<feature type="compositionally biased region" description="Gly residues" evidence="5">
    <location>
        <begin position="1"/>
        <end position="12"/>
    </location>
</feature>
<dbReference type="GO" id="GO:0003677">
    <property type="term" value="F:DNA binding"/>
    <property type="evidence" value="ECO:0007669"/>
    <property type="project" value="InterPro"/>
</dbReference>